<dbReference type="PATRIC" id="fig|1435051.3.peg.1853"/>
<dbReference type="eggNOG" id="ENOG5032EHY">
    <property type="taxonomic scope" value="Bacteria"/>
</dbReference>
<reference evidence="1 2" key="1">
    <citation type="journal article" date="2014" name="Genome Announc.">
        <title>The Genome Sequence of Bifidobacterium moukalabense DSM 27321 Highlights the Close Phylogenetic Relatedness with the Bifidobacterium dentium Taxon.</title>
        <authorList>
            <person name="Lugli G.A."/>
            <person name="Duranti S."/>
            <person name="Milani C."/>
            <person name="Turroni F."/>
            <person name="Viappiani A."/>
            <person name="Mangifesta M."/>
            <person name="van Sinderen D."/>
            <person name="Ventura M."/>
        </authorList>
    </citation>
    <scope>NUCLEOTIDE SEQUENCE [LARGE SCALE GENOMIC DNA]</scope>
    <source>
        <strain evidence="1 2">DSM 27321</strain>
    </source>
</reference>
<gene>
    <name evidence="1" type="ORF">BMOU_1861</name>
</gene>
<organism evidence="1 2">
    <name type="scientific">Bifidobacterium moukalabense DSM 27321</name>
    <dbReference type="NCBI Taxonomy" id="1435051"/>
    <lineage>
        <taxon>Bacteria</taxon>
        <taxon>Bacillati</taxon>
        <taxon>Actinomycetota</taxon>
        <taxon>Actinomycetes</taxon>
        <taxon>Bifidobacteriales</taxon>
        <taxon>Bifidobacteriaceae</taxon>
        <taxon>Bifidobacterium</taxon>
    </lineage>
</organism>
<protein>
    <submittedName>
        <fullName evidence="1">Uncharacterized protein</fullName>
    </submittedName>
</protein>
<name>W4N7D5_9BIFI</name>
<evidence type="ECO:0000313" key="1">
    <source>
        <dbReference type="EMBL" id="ETY70998.1"/>
    </source>
</evidence>
<dbReference type="AlphaFoldDB" id="W4N7D5"/>
<dbReference type="GeneID" id="97501747"/>
<accession>W4N7D5</accession>
<dbReference type="STRING" id="1435051.BMOU_1861"/>
<keyword evidence="2" id="KW-1185">Reference proteome</keyword>
<dbReference type="Proteomes" id="UP000019155">
    <property type="component" value="Unassembled WGS sequence"/>
</dbReference>
<sequence length="90" mass="9750">MATTQITYEDGTSEIVPVTMRANCKAEAHALEAGWGTVQQSPVRCGAYAVYAALRMSGRSLPDFEHWLDTVSSFDLAAAKEEPEEGNPTD</sequence>
<proteinExistence type="predicted"/>
<comment type="caution">
    <text evidence="1">The sequence shown here is derived from an EMBL/GenBank/DDBJ whole genome shotgun (WGS) entry which is preliminary data.</text>
</comment>
<dbReference type="RefSeq" id="WP_034876956.1">
    <property type="nucleotide sequence ID" value="NZ_AZMV01000007.1"/>
</dbReference>
<dbReference type="EMBL" id="AZMV01000007">
    <property type="protein sequence ID" value="ETY70998.1"/>
    <property type="molecule type" value="Genomic_DNA"/>
</dbReference>
<evidence type="ECO:0000313" key="2">
    <source>
        <dbReference type="Proteomes" id="UP000019155"/>
    </source>
</evidence>